<dbReference type="InterPro" id="IPR001279">
    <property type="entry name" value="Metallo-B-lactamas"/>
</dbReference>
<evidence type="ECO:0000259" key="3">
    <source>
        <dbReference type="SMART" id="SM00849"/>
    </source>
</evidence>
<evidence type="ECO:0000256" key="2">
    <source>
        <dbReference type="ARBA" id="ARBA00022884"/>
    </source>
</evidence>
<dbReference type="GO" id="GO:0003723">
    <property type="term" value="F:RNA binding"/>
    <property type="evidence" value="ECO:0007669"/>
    <property type="project" value="UniProtKB-KW"/>
</dbReference>
<gene>
    <name evidence="4" type="ORF">H9808_06760</name>
</gene>
<evidence type="ECO:0000313" key="5">
    <source>
        <dbReference type="Proteomes" id="UP000824106"/>
    </source>
</evidence>
<sequence length="404" mass="47144">MVNFQFLSGLNTIGANIIDIQSNSGRIIFDYGEIFDSNLGRLPEWEDSIENTAIFISHLHIDHIGSLDQVPAEVPIYMSVDSYRLYQWLIEIEEEQAIQATVYPLNYNEIKTVGDIQVFFKKSDHDIEGACAIFVQTPDVKLINSGDVRLSGNFPENVNKWMEEGNKFKPDIFLLEGTSFSFEEEDEIEKEVTEKEMYDKWQNLLKENQQEIIFINPYIRDITRVYNLSTITQMNGRKIVLEPKYAYLLEKYHKSLDFFVLKELDRKQYFKKNWISLEEIQKDPKKYVLQNTFENRMFMKMFEKGVYCHSNGEPLGDYDVRYQNLVSTIEDHNFTFKDFNVSGHATQEDIVAIAKEVDAKITIPWHSFKPEKLMESLMAAGLSTFLPEKDTIYSLNRLNKNVVG</sequence>
<dbReference type="EMBL" id="DXAZ01000109">
    <property type="protein sequence ID" value="HIZ71445.1"/>
    <property type="molecule type" value="Genomic_DNA"/>
</dbReference>
<dbReference type="PANTHER" id="PTHR43694">
    <property type="entry name" value="RIBONUCLEASE J"/>
    <property type="match status" value="1"/>
</dbReference>
<accession>A0A9D2G309</accession>
<dbReference type="InterPro" id="IPR042173">
    <property type="entry name" value="RNase_J_2"/>
</dbReference>
<dbReference type="Gene3D" id="3.40.50.10710">
    <property type="entry name" value="Metallo-hydrolase/oxidoreductase"/>
    <property type="match status" value="1"/>
</dbReference>
<dbReference type="Gene3D" id="3.60.15.10">
    <property type="entry name" value="Ribonuclease Z/Hydroxyacylglutathione hydrolase-like"/>
    <property type="match status" value="1"/>
</dbReference>
<dbReference type="InterPro" id="IPR036866">
    <property type="entry name" value="RibonucZ/Hydroxyglut_hydro"/>
</dbReference>
<dbReference type="PANTHER" id="PTHR43694:SF1">
    <property type="entry name" value="RIBONUCLEASE J"/>
    <property type="match status" value="1"/>
</dbReference>
<evidence type="ECO:0000313" key="4">
    <source>
        <dbReference type="EMBL" id="HIZ71445.1"/>
    </source>
</evidence>
<organism evidence="4 5">
    <name type="scientific">Candidatus Atopostipes pullistercoris</name>
    <dbReference type="NCBI Taxonomy" id="2838467"/>
    <lineage>
        <taxon>Bacteria</taxon>
        <taxon>Bacillati</taxon>
        <taxon>Bacillota</taxon>
        <taxon>Bacilli</taxon>
        <taxon>Lactobacillales</taxon>
        <taxon>Carnobacteriaceae</taxon>
        <taxon>Atopostipes</taxon>
    </lineage>
</organism>
<dbReference type="GO" id="GO:0004527">
    <property type="term" value="F:exonuclease activity"/>
    <property type="evidence" value="ECO:0007669"/>
    <property type="project" value="UniProtKB-KW"/>
</dbReference>
<keyword evidence="1" id="KW-0540">Nuclease</keyword>
<feature type="domain" description="Metallo-beta-lactamase" evidence="3">
    <location>
        <begin position="14"/>
        <end position="201"/>
    </location>
</feature>
<evidence type="ECO:0000256" key="1">
    <source>
        <dbReference type="ARBA" id="ARBA00022839"/>
    </source>
</evidence>
<keyword evidence="1" id="KW-0269">Exonuclease</keyword>
<keyword evidence="2" id="KW-0694">RNA-binding</keyword>
<dbReference type="SMART" id="SM00849">
    <property type="entry name" value="Lactamase_B"/>
    <property type="match status" value="1"/>
</dbReference>
<reference evidence="4" key="2">
    <citation type="submission" date="2021-04" db="EMBL/GenBank/DDBJ databases">
        <authorList>
            <person name="Gilroy R."/>
        </authorList>
    </citation>
    <scope>NUCLEOTIDE SEQUENCE</scope>
    <source>
        <strain evidence="4">CHK169-4300</strain>
    </source>
</reference>
<dbReference type="Proteomes" id="UP000824106">
    <property type="component" value="Unassembled WGS sequence"/>
</dbReference>
<protein>
    <recommendedName>
        <fullName evidence="3">Metallo-beta-lactamase domain-containing protein</fullName>
    </recommendedName>
</protein>
<dbReference type="SUPFAM" id="SSF56281">
    <property type="entry name" value="Metallo-hydrolase/oxidoreductase"/>
    <property type="match status" value="1"/>
</dbReference>
<name>A0A9D2G309_9LACT</name>
<dbReference type="AlphaFoldDB" id="A0A9D2G309"/>
<comment type="caution">
    <text evidence="4">The sequence shown here is derived from an EMBL/GenBank/DDBJ whole genome shotgun (WGS) entry which is preliminary data.</text>
</comment>
<keyword evidence="1" id="KW-0378">Hydrolase</keyword>
<proteinExistence type="predicted"/>
<reference evidence="4" key="1">
    <citation type="journal article" date="2021" name="PeerJ">
        <title>Extensive microbial diversity within the chicken gut microbiome revealed by metagenomics and culture.</title>
        <authorList>
            <person name="Gilroy R."/>
            <person name="Ravi A."/>
            <person name="Getino M."/>
            <person name="Pursley I."/>
            <person name="Horton D.L."/>
            <person name="Alikhan N.F."/>
            <person name="Baker D."/>
            <person name="Gharbi K."/>
            <person name="Hall N."/>
            <person name="Watson M."/>
            <person name="Adriaenssens E.M."/>
            <person name="Foster-Nyarko E."/>
            <person name="Jarju S."/>
            <person name="Secka A."/>
            <person name="Antonio M."/>
            <person name="Oren A."/>
            <person name="Chaudhuri R.R."/>
            <person name="La Ragione R."/>
            <person name="Hildebrand F."/>
            <person name="Pallen M.J."/>
        </authorList>
    </citation>
    <scope>NUCLEOTIDE SEQUENCE</scope>
    <source>
        <strain evidence="4">CHK169-4300</strain>
    </source>
</reference>